<gene>
    <name evidence="2" type="ORF">PAPYR_3774</name>
</gene>
<protein>
    <submittedName>
        <fullName evidence="2">Uncharacterized protein</fullName>
    </submittedName>
</protein>
<organism evidence="2 3">
    <name type="scientific">Paratrimastix pyriformis</name>
    <dbReference type="NCBI Taxonomy" id="342808"/>
    <lineage>
        <taxon>Eukaryota</taxon>
        <taxon>Metamonada</taxon>
        <taxon>Preaxostyla</taxon>
        <taxon>Paratrimastigidae</taxon>
        <taxon>Paratrimastix</taxon>
    </lineage>
</organism>
<evidence type="ECO:0000313" key="2">
    <source>
        <dbReference type="EMBL" id="KAJ4460056.1"/>
    </source>
</evidence>
<comment type="caution">
    <text evidence="2">The sequence shown here is derived from an EMBL/GenBank/DDBJ whole genome shotgun (WGS) entry which is preliminary data.</text>
</comment>
<feature type="compositionally biased region" description="Low complexity" evidence="1">
    <location>
        <begin position="335"/>
        <end position="346"/>
    </location>
</feature>
<feature type="compositionally biased region" description="Pro residues" evidence="1">
    <location>
        <begin position="315"/>
        <end position="334"/>
    </location>
</feature>
<feature type="compositionally biased region" description="Low complexity" evidence="1">
    <location>
        <begin position="357"/>
        <end position="370"/>
    </location>
</feature>
<feature type="region of interest" description="Disordered" evidence="1">
    <location>
        <begin position="160"/>
        <end position="220"/>
    </location>
</feature>
<feature type="region of interest" description="Disordered" evidence="1">
    <location>
        <begin position="85"/>
        <end position="112"/>
    </location>
</feature>
<feature type="compositionally biased region" description="Pro residues" evidence="1">
    <location>
        <begin position="275"/>
        <end position="284"/>
    </location>
</feature>
<sequence>MVTIGSLPVSSLPPFLAAPPQPVPGAAGCPYESEWMLTLSAAQTAQSLTLALLASLLSFHTLLVCRCELCLPCCRPGSGGGGQCPFNPRPAQPPGTRGVSKRTQTPAPPGSADGCPWCRHPHPPEGGLADITRYCLLMAHPLWAGTGSGPLLLRVIRHDPRPTATAPSTPDPVGPPTPLHPAVLAALAPQPQATPTSAPPLGVSCNPRRPPQLPVRLRPQPWPCPPALAALGAQLGRELTPRADRPLPPPPCPPPGSSSQPPPGSLSPTPSLTPSLPPSPPPVVPSADPAAPREELGFLSPHSLFRLGPAGSPLSPAPTRPGPPSPASPRPSPTPSRSAAPILSSPAPAPTTPPAGPSASSSASTTTLRSRLGQAAVRHFYRDPVLAQRRLHTPAMLRYVDSHMAKLPGALQAALKTHLARSCEWTPAQAAQAAEGPPPPGAPAKLRWLTARALKAFAVAEHHRSLLAATQEDDRPGAAAAAAAAAAPPVPPSAVAAAREDSSAAGAVVGDAPPAVAEGRAGPLADVNVNLVEASMPPPDEAPPGPPPTCATASTTRATEADPLNPSAGATPDPAKRAADRSPPTPLP</sequence>
<evidence type="ECO:0000256" key="1">
    <source>
        <dbReference type="SAM" id="MobiDB-lite"/>
    </source>
</evidence>
<keyword evidence="3" id="KW-1185">Reference proteome</keyword>
<reference evidence="2" key="1">
    <citation type="journal article" date="2022" name="bioRxiv">
        <title>Genomics of Preaxostyla Flagellates Illuminates Evolutionary Transitions and the Path Towards Mitochondrial Loss.</title>
        <authorList>
            <person name="Novak L.V.F."/>
            <person name="Treitli S.C."/>
            <person name="Pyrih J."/>
            <person name="Halakuc P."/>
            <person name="Pipaliya S.V."/>
            <person name="Vacek V."/>
            <person name="Brzon O."/>
            <person name="Soukal P."/>
            <person name="Eme L."/>
            <person name="Dacks J.B."/>
            <person name="Karnkowska A."/>
            <person name="Elias M."/>
            <person name="Hampl V."/>
        </authorList>
    </citation>
    <scope>NUCLEOTIDE SEQUENCE</scope>
    <source>
        <strain evidence="2">RCP-MX</strain>
    </source>
</reference>
<feature type="compositionally biased region" description="Pro residues" evidence="1">
    <location>
        <begin position="347"/>
        <end position="356"/>
    </location>
</feature>
<dbReference type="Proteomes" id="UP001141327">
    <property type="component" value="Unassembled WGS sequence"/>
</dbReference>
<feature type="compositionally biased region" description="Pro residues" evidence="1">
    <location>
        <begin position="536"/>
        <end position="549"/>
    </location>
</feature>
<feature type="region of interest" description="Disordered" evidence="1">
    <location>
        <begin position="478"/>
        <end position="498"/>
    </location>
</feature>
<name>A0ABQ8UNM5_9EUKA</name>
<proteinExistence type="predicted"/>
<feature type="compositionally biased region" description="Low complexity" evidence="1">
    <location>
        <begin position="180"/>
        <end position="201"/>
    </location>
</feature>
<evidence type="ECO:0000313" key="3">
    <source>
        <dbReference type="Proteomes" id="UP001141327"/>
    </source>
</evidence>
<accession>A0ABQ8UNM5</accession>
<feature type="compositionally biased region" description="Pro residues" evidence="1">
    <location>
        <begin position="169"/>
        <end position="179"/>
    </location>
</feature>
<feature type="region of interest" description="Disordered" evidence="1">
    <location>
        <begin position="240"/>
        <end position="370"/>
    </location>
</feature>
<dbReference type="EMBL" id="JAPMOS010000015">
    <property type="protein sequence ID" value="KAJ4460056.1"/>
    <property type="molecule type" value="Genomic_DNA"/>
</dbReference>
<feature type="region of interest" description="Disordered" evidence="1">
    <location>
        <begin position="528"/>
        <end position="588"/>
    </location>
</feature>
<feature type="compositionally biased region" description="Pro residues" evidence="1">
    <location>
        <begin position="246"/>
        <end position="265"/>
    </location>
</feature>